<evidence type="ECO:0000313" key="5">
    <source>
        <dbReference type="Proteomes" id="UP000603865"/>
    </source>
</evidence>
<dbReference type="Gene3D" id="3.40.50.1820">
    <property type="entry name" value="alpha/beta hydrolase"/>
    <property type="match status" value="1"/>
</dbReference>
<comment type="similarity">
    <text evidence="1">Belongs to the 'GDXG' lipolytic enzyme family.</text>
</comment>
<dbReference type="AlphaFoldDB" id="A0A918CNB5"/>
<evidence type="ECO:0000313" key="4">
    <source>
        <dbReference type="EMBL" id="GGR30440.1"/>
    </source>
</evidence>
<accession>A0A918CNB5</accession>
<dbReference type="Pfam" id="PF07859">
    <property type="entry name" value="Abhydrolase_3"/>
    <property type="match status" value="1"/>
</dbReference>
<comment type="caution">
    <text evidence="4">The sequence shown here is derived from an EMBL/GenBank/DDBJ whole genome shotgun (WGS) entry which is preliminary data.</text>
</comment>
<dbReference type="PANTHER" id="PTHR48081">
    <property type="entry name" value="AB HYDROLASE SUPERFAMILY PROTEIN C4A8.06C"/>
    <property type="match status" value="1"/>
</dbReference>
<dbReference type="SUPFAM" id="SSF53474">
    <property type="entry name" value="alpha/beta-Hydrolases"/>
    <property type="match status" value="1"/>
</dbReference>
<evidence type="ECO:0000259" key="3">
    <source>
        <dbReference type="Pfam" id="PF07859"/>
    </source>
</evidence>
<organism evidence="4 5">
    <name type="scientific">Deinococcus ruber</name>
    <dbReference type="NCBI Taxonomy" id="1848197"/>
    <lineage>
        <taxon>Bacteria</taxon>
        <taxon>Thermotogati</taxon>
        <taxon>Deinococcota</taxon>
        <taxon>Deinococci</taxon>
        <taxon>Deinococcales</taxon>
        <taxon>Deinococcaceae</taxon>
        <taxon>Deinococcus</taxon>
    </lineage>
</organism>
<dbReference type="GO" id="GO:0016787">
    <property type="term" value="F:hydrolase activity"/>
    <property type="evidence" value="ECO:0007669"/>
    <property type="project" value="UniProtKB-KW"/>
</dbReference>
<feature type="domain" description="Alpha/beta hydrolase fold-3" evidence="3">
    <location>
        <begin position="78"/>
        <end position="283"/>
    </location>
</feature>
<reference evidence="4" key="2">
    <citation type="submission" date="2020-09" db="EMBL/GenBank/DDBJ databases">
        <authorList>
            <person name="Sun Q."/>
            <person name="Ohkuma M."/>
        </authorList>
    </citation>
    <scope>NUCLEOTIDE SEQUENCE</scope>
    <source>
        <strain evidence="4">JCM 31311</strain>
    </source>
</reference>
<dbReference type="RefSeq" id="WP_189092912.1">
    <property type="nucleotide sequence ID" value="NZ_BMQL01000049.1"/>
</dbReference>
<reference evidence="4" key="1">
    <citation type="journal article" date="2014" name="Int. J. Syst. Evol. Microbiol.">
        <title>Complete genome sequence of Corynebacterium casei LMG S-19264T (=DSM 44701T), isolated from a smear-ripened cheese.</title>
        <authorList>
            <consortium name="US DOE Joint Genome Institute (JGI-PGF)"/>
            <person name="Walter F."/>
            <person name="Albersmeier A."/>
            <person name="Kalinowski J."/>
            <person name="Ruckert C."/>
        </authorList>
    </citation>
    <scope>NUCLEOTIDE SEQUENCE</scope>
    <source>
        <strain evidence="4">JCM 31311</strain>
    </source>
</reference>
<dbReference type="PANTHER" id="PTHR48081:SF8">
    <property type="entry name" value="ALPHA_BETA HYDROLASE FOLD-3 DOMAIN-CONTAINING PROTEIN-RELATED"/>
    <property type="match status" value="1"/>
</dbReference>
<dbReference type="InterPro" id="IPR029058">
    <property type="entry name" value="AB_hydrolase_fold"/>
</dbReference>
<keyword evidence="2" id="KW-0378">Hydrolase</keyword>
<proteinExistence type="inferred from homology"/>
<name>A0A918CNB5_9DEIO</name>
<dbReference type="EMBL" id="BMQL01000049">
    <property type="protein sequence ID" value="GGR30440.1"/>
    <property type="molecule type" value="Genomic_DNA"/>
</dbReference>
<dbReference type="InterPro" id="IPR013094">
    <property type="entry name" value="AB_hydrolase_3"/>
</dbReference>
<dbReference type="FunFam" id="3.40.50.1820:FF:000089">
    <property type="entry name" value="Alpha/beta hydrolase"/>
    <property type="match status" value="1"/>
</dbReference>
<dbReference type="Proteomes" id="UP000603865">
    <property type="component" value="Unassembled WGS sequence"/>
</dbReference>
<evidence type="ECO:0000256" key="1">
    <source>
        <dbReference type="ARBA" id="ARBA00010515"/>
    </source>
</evidence>
<keyword evidence="5" id="KW-1185">Reference proteome</keyword>
<gene>
    <name evidence="4" type="ORF">GCM10008957_46550</name>
</gene>
<sequence length="308" mass="32551">MPVDPYIQAMLQQMAAYPFPNSIHEMRSAGASSTAMPARPVEIGGTRDLSVPGPASPLPARLYTPVGEAPAGGWPLTVFFHGGGFSVGDITSHDSLCRELCAASGSAVLSVEYRLAPEFPFPAPGDDCYAAYLWAAEHATDLGADPARLAVAGDSAGANLSTVVTLRVRDEGGPMPKAQLLFYPAVDFVTQTDSRKQNGNGYFLTEDMMRMFGEAYLSDPTHAAHPHASPLLSAQLHDLPPALILTAEFDPLRDEGEAYHQALVNAGNRATYLPGPGMVHGYANMTGFVPAAAALVDQGAAWLKKELA</sequence>
<dbReference type="InterPro" id="IPR050300">
    <property type="entry name" value="GDXG_lipolytic_enzyme"/>
</dbReference>
<protein>
    <submittedName>
        <fullName evidence="4">Lipase</fullName>
    </submittedName>
</protein>
<evidence type="ECO:0000256" key="2">
    <source>
        <dbReference type="ARBA" id="ARBA00022801"/>
    </source>
</evidence>